<evidence type="ECO:0000313" key="1">
    <source>
        <dbReference type="EnsemblPlants" id="AUR62023717-RA:cds"/>
    </source>
</evidence>
<dbReference type="Proteomes" id="UP000596660">
    <property type="component" value="Unplaced"/>
</dbReference>
<accession>A0A803M5J4</accession>
<dbReference type="Gramene" id="AUR62023717-RA">
    <property type="protein sequence ID" value="AUR62023717-RA:cds"/>
    <property type="gene ID" value="AUR62023717"/>
</dbReference>
<proteinExistence type="predicted"/>
<sequence length="176" mass="20384">MLLLWFRLFLPNISRGLLCFHYQKGYVFFVTVCLLGVRVSHKKAWGIDWKALVANVANASFILDSRSSRCLFSTFRREKIEEAQAAYLFWRQRAKVKWDAFVDEHTRLLFSAVQARRRKNTICGLKDNDGSWVSNAGDIRSVVLDFYKLLYSRNSDRSSVSQINDSSTESMHCIGK</sequence>
<evidence type="ECO:0000313" key="2">
    <source>
        <dbReference type="Proteomes" id="UP000596660"/>
    </source>
</evidence>
<organism evidence="1 2">
    <name type="scientific">Chenopodium quinoa</name>
    <name type="common">Quinoa</name>
    <dbReference type="NCBI Taxonomy" id="63459"/>
    <lineage>
        <taxon>Eukaryota</taxon>
        <taxon>Viridiplantae</taxon>
        <taxon>Streptophyta</taxon>
        <taxon>Embryophyta</taxon>
        <taxon>Tracheophyta</taxon>
        <taxon>Spermatophyta</taxon>
        <taxon>Magnoliopsida</taxon>
        <taxon>eudicotyledons</taxon>
        <taxon>Gunneridae</taxon>
        <taxon>Pentapetalae</taxon>
        <taxon>Caryophyllales</taxon>
        <taxon>Chenopodiaceae</taxon>
        <taxon>Chenopodioideae</taxon>
        <taxon>Atripliceae</taxon>
        <taxon>Chenopodium</taxon>
    </lineage>
</organism>
<reference evidence="1" key="2">
    <citation type="submission" date="2021-03" db="UniProtKB">
        <authorList>
            <consortium name="EnsemblPlants"/>
        </authorList>
    </citation>
    <scope>IDENTIFICATION</scope>
</reference>
<keyword evidence="2" id="KW-1185">Reference proteome</keyword>
<name>A0A803M5J4_CHEQI</name>
<dbReference type="EnsemblPlants" id="AUR62023717-RA">
    <property type="protein sequence ID" value="AUR62023717-RA:cds"/>
    <property type="gene ID" value="AUR62023717"/>
</dbReference>
<reference evidence="1" key="1">
    <citation type="journal article" date="2017" name="Nature">
        <title>The genome of Chenopodium quinoa.</title>
        <authorList>
            <person name="Jarvis D.E."/>
            <person name="Ho Y.S."/>
            <person name="Lightfoot D.J."/>
            <person name="Schmoeckel S.M."/>
            <person name="Li B."/>
            <person name="Borm T.J.A."/>
            <person name="Ohyanagi H."/>
            <person name="Mineta K."/>
            <person name="Michell C.T."/>
            <person name="Saber N."/>
            <person name="Kharbatia N.M."/>
            <person name="Rupper R.R."/>
            <person name="Sharp A.R."/>
            <person name="Dally N."/>
            <person name="Boughton B.A."/>
            <person name="Woo Y.H."/>
            <person name="Gao G."/>
            <person name="Schijlen E.G.W.M."/>
            <person name="Guo X."/>
            <person name="Momin A.A."/>
            <person name="Negrao S."/>
            <person name="Al-Babili S."/>
            <person name="Gehring C."/>
            <person name="Roessner U."/>
            <person name="Jung C."/>
            <person name="Murphy K."/>
            <person name="Arold S.T."/>
            <person name="Gojobori T."/>
            <person name="van der Linden C.G."/>
            <person name="van Loo E.N."/>
            <person name="Jellen E.N."/>
            <person name="Maughan P.J."/>
            <person name="Tester M."/>
        </authorList>
    </citation>
    <scope>NUCLEOTIDE SEQUENCE [LARGE SCALE GENOMIC DNA]</scope>
    <source>
        <strain evidence="1">cv. PI 614886</strain>
    </source>
</reference>
<protein>
    <submittedName>
        <fullName evidence="1">Uncharacterized protein</fullName>
    </submittedName>
</protein>
<dbReference type="AlphaFoldDB" id="A0A803M5J4"/>